<dbReference type="Pfam" id="PF05193">
    <property type="entry name" value="Peptidase_M16_C"/>
    <property type="match status" value="1"/>
</dbReference>
<dbReference type="GO" id="GO:0008237">
    <property type="term" value="F:metallopeptidase activity"/>
    <property type="evidence" value="ECO:0007669"/>
    <property type="project" value="UniProtKB-KW"/>
</dbReference>
<reference evidence="8" key="1">
    <citation type="submission" date="2018-06" db="EMBL/GenBank/DDBJ databases">
        <authorList>
            <person name="Zhirakovskaya E."/>
        </authorList>
    </citation>
    <scope>NUCLEOTIDE SEQUENCE</scope>
</reference>
<dbReference type="Pfam" id="PF00675">
    <property type="entry name" value="Peptidase_M16"/>
    <property type="match status" value="1"/>
</dbReference>
<dbReference type="GO" id="GO:0006508">
    <property type="term" value="P:proteolysis"/>
    <property type="evidence" value="ECO:0007669"/>
    <property type="project" value="UniProtKB-KW"/>
</dbReference>
<evidence type="ECO:0000256" key="1">
    <source>
        <dbReference type="ARBA" id="ARBA00007261"/>
    </source>
</evidence>
<comment type="similarity">
    <text evidence="1">Belongs to the peptidase M16 family.</text>
</comment>
<dbReference type="EMBL" id="UOGD01000332">
    <property type="protein sequence ID" value="VAX26300.1"/>
    <property type="molecule type" value="Genomic_DNA"/>
</dbReference>
<dbReference type="InterPro" id="IPR011765">
    <property type="entry name" value="Pept_M16_N"/>
</dbReference>
<proteinExistence type="inferred from homology"/>
<dbReference type="InterPro" id="IPR011249">
    <property type="entry name" value="Metalloenz_LuxS/M16"/>
</dbReference>
<dbReference type="PANTHER" id="PTHR43690:SF17">
    <property type="entry name" value="PROTEIN YHJJ"/>
    <property type="match status" value="1"/>
</dbReference>
<evidence type="ECO:0000256" key="5">
    <source>
        <dbReference type="ARBA" id="ARBA00023049"/>
    </source>
</evidence>
<evidence type="ECO:0000259" key="7">
    <source>
        <dbReference type="Pfam" id="PF05193"/>
    </source>
</evidence>
<dbReference type="Gene3D" id="3.30.830.10">
    <property type="entry name" value="Metalloenzyme, LuxS/M16 peptidase-like"/>
    <property type="match status" value="2"/>
</dbReference>
<dbReference type="InterPro" id="IPR050626">
    <property type="entry name" value="Peptidase_M16"/>
</dbReference>
<sequence>MGKKRLVIILFLAISLVLYAQQREIEFEEYDLDNGLHVILHQDDSTPIVAVSVFYHVGSKNEKPDRTGFAHFFEHLMFEGSKYIPTGEYHNIVSSNGGTNNATTDFDRTYYYEILPSNQLALGLWLESERMLHLKIDSAGVETQRKVVKEERKQRLDNQPYGSLLEETFKHAYTKHPYHWTPIGSNQYIDKATIDEFMKFYKHYYVPNNAVLTISGDIDINKAKKLVKEYFSDIPRGTEKITYPDIIEPRKTAEVRDTVYDNIQLPMVLMSYQIPKKTDPQSYAIDMLTTLLSGGQSARIYKELVDKQQKAVFAGSVPLALEDSGQFIVYAIANMGVPADELEKSLQEQIDKVKTKLISEREFKKLQNQIETRITNSNSTDAGLAAALPAYHVFYGNTNEINHELEKYMAVTREDIKDVADKFLKNNERVVLYYLPKSEEKK</sequence>
<accession>A0A3B1CUH7</accession>
<dbReference type="PANTHER" id="PTHR43690">
    <property type="entry name" value="NARDILYSIN"/>
    <property type="match status" value="1"/>
</dbReference>
<keyword evidence="4" id="KW-0862">Zinc</keyword>
<keyword evidence="3" id="KW-0378">Hydrolase</keyword>
<protein>
    <submittedName>
        <fullName evidence="8">Insulinase-like:Peptidase M16, C-terminal</fullName>
    </submittedName>
</protein>
<organism evidence="8">
    <name type="scientific">hydrothermal vent metagenome</name>
    <dbReference type="NCBI Taxonomy" id="652676"/>
    <lineage>
        <taxon>unclassified sequences</taxon>
        <taxon>metagenomes</taxon>
        <taxon>ecological metagenomes</taxon>
    </lineage>
</organism>
<evidence type="ECO:0000313" key="8">
    <source>
        <dbReference type="EMBL" id="VAX26300.1"/>
    </source>
</evidence>
<evidence type="ECO:0000256" key="4">
    <source>
        <dbReference type="ARBA" id="ARBA00022833"/>
    </source>
</evidence>
<dbReference type="GO" id="GO:0046872">
    <property type="term" value="F:metal ion binding"/>
    <property type="evidence" value="ECO:0007669"/>
    <property type="project" value="InterPro"/>
</dbReference>
<keyword evidence="5" id="KW-0482">Metalloprotease</keyword>
<evidence type="ECO:0000256" key="3">
    <source>
        <dbReference type="ARBA" id="ARBA00022801"/>
    </source>
</evidence>
<dbReference type="InterPro" id="IPR007863">
    <property type="entry name" value="Peptidase_M16_C"/>
</dbReference>
<name>A0A3B1CUH7_9ZZZZ</name>
<feature type="domain" description="Peptidase M16 C-terminal" evidence="7">
    <location>
        <begin position="192"/>
        <end position="369"/>
    </location>
</feature>
<evidence type="ECO:0000256" key="2">
    <source>
        <dbReference type="ARBA" id="ARBA00022670"/>
    </source>
</evidence>
<keyword evidence="2" id="KW-0645">Protease</keyword>
<dbReference type="SUPFAM" id="SSF63411">
    <property type="entry name" value="LuxS/MPP-like metallohydrolase"/>
    <property type="match status" value="2"/>
</dbReference>
<evidence type="ECO:0000259" key="6">
    <source>
        <dbReference type="Pfam" id="PF00675"/>
    </source>
</evidence>
<gene>
    <name evidence="8" type="ORF">MNBD_IGNAVI01-186</name>
</gene>
<dbReference type="AlphaFoldDB" id="A0A3B1CUH7"/>
<feature type="domain" description="Peptidase M16 N-terminal" evidence="6">
    <location>
        <begin position="38"/>
        <end position="174"/>
    </location>
</feature>